<dbReference type="OrthoDB" id="283883at2759"/>
<dbReference type="EMBL" id="KN833759">
    <property type="protein sequence ID" value="KIK20759.1"/>
    <property type="molecule type" value="Genomic_DNA"/>
</dbReference>
<evidence type="ECO:0000313" key="1">
    <source>
        <dbReference type="EMBL" id="KIK20759.1"/>
    </source>
</evidence>
<dbReference type="AlphaFoldDB" id="A0A0C9Z3F4"/>
<sequence length="198" mass="22031">MLNGYPLEHKGVPLPRWACFKSGVSRPQPLGAGYEVSDVGNGKKMVRSVWMETRPPSLRKPRWRVVEEASVTRAGWTREHARAALENMLLRDGLDAQDGQHGKAYWVPSARVGTNDSALALDAVQLRRSRQDYKRTKVTQNQTKFACRQLPLFAVAATLSSLPSAVLRALLQNLSGCFTHLSVFDQVDKVPTFVINSC</sequence>
<reference evidence="1 2" key="1">
    <citation type="submission" date="2014-04" db="EMBL/GenBank/DDBJ databases">
        <authorList>
            <consortium name="DOE Joint Genome Institute"/>
            <person name="Kuo A."/>
            <person name="Kohler A."/>
            <person name="Costa M.D."/>
            <person name="Nagy L.G."/>
            <person name="Floudas D."/>
            <person name="Copeland A."/>
            <person name="Barry K.W."/>
            <person name="Cichocki N."/>
            <person name="Veneault-Fourrey C."/>
            <person name="LaButti K."/>
            <person name="Lindquist E.A."/>
            <person name="Lipzen A."/>
            <person name="Lundell T."/>
            <person name="Morin E."/>
            <person name="Murat C."/>
            <person name="Sun H."/>
            <person name="Tunlid A."/>
            <person name="Henrissat B."/>
            <person name="Grigoriev I.V."/>
            <person name="Hibbett D.S."/>
            <person name="Martin F."/>
            <person name="Nordberg H.P."/>
            <person name="Cantor M.N."/>
            <person name="Hua S.X."/>
        </authorList>
    </citation>
    <scope>NUCLEOTIDE SEQUENCE [LARGE SCALE GENOMIC DNA]</scope>
    <source>
        <strain evidence="1 2">441</strain>
    </source>
</reference>
<keyword evidence="2" id="KW-1185">Reference proteome</keyword>
<proteinExistence type="predicted"/>
<name>A0A0C9Z3F4_9AGAM</name>
<dbReference type="Proteomes" id="UP000054018">
    <property type="component" value="Unassembled WGS sequence"/>
</dbReference>
<reference evidence="2" key="2">
    <citation type="submission" date="2015-01" db="EMBL/GenBank/DDBJ databases">
        <title>Evolutionary Origins and Diversification of the Mycorrhizal Mutualists.</title>
        <authorList>
            <consortium name="DOE Joint Genome Institute"/>
            <consortium name="Mycorrhizal Genomics Consortium"/>
            <person name="Kohler A."/>
            <person name="Kuo A."/>
            <person name="Nagy L.G."/>
            <person name="Floudas D."/>
            <person name="Copeland A."/>
            <person name="Barry K.W."/>
            <person name="Cichocki N."/>
            <person name="Veneault-Fourrey C."/>
            <person name="LaButti K."/>
            <person name="Lindquist E.A."/>
            <person name="Lipzen A."/>
            <person name="Lundell T."/>
            <person name="Morin E."/>
            <person name="Murat C."/>
            <person name="Riley R."/>
            <person name="Ohm R."/>
            <person name="Sun H."/>
            <person name="Tunlid A."/>
            <person name="Henrissat B."/>
            <person name="Grigoriev I.V."/>
            <person name="Hibbett D.S."/>
            <person name="Martin F."/>
        </authorList>
    </citation>
    <scope>NUCLEOTIDE SEQUENCE [LARGE SCALE GENOMIC DNA]</scope>
    <source>
        <strain evidence="2">441</strain>
    </source>
</reference>
<gene>
    <name evidence="1" type="ORF">PISMIDRAFT_572576</name>
</gene>
<organism evidence="1 2">
    <name type="scientific">Pisolithus microcarpus 441</name>
    <dbReference type="NCBI Taxonomy" id="765257"/>
    <lineage>
        <taxon>Eukaryota</taxon>
        <taxon>Fungi</taxon>
        <taxon>Dikarya</taxon>
        <taxon>Basidiomycota</taxon>
        <taxon>Agaricomycotina</taxon>
        <taxon>Agaricomycetes</taxon>
        <taxon>Agaricomycetidae</taxon>
        <taxon>Boletales</taxon>
        <taxon>Sclerodermatineae</taxon>
        <taxon>Pisolithaceae</taxon>
        <taxon>Pisolithus</taxon>
    </lineage>
</organism>
<dbReference type="STRING" id="765257.A0A0C9Z3F4"/>
<protein>
    <submittedName>
        <fullName evidence="1">Uncharacterized protein</fullName>
    </submittedName>
</protein>
<dbReference type="HOGENOM" id="CLU_1378627_0_0_1"/>
<evidence type="ECO:0000313" key="2">
    <source>
        <dbReference type="Proteomes" id="UP000054018"/>
    </source>
</evidence>
<dbReference type="InterPro" id="IPR036388">
    <property type="entry name" value="WH-like_DNA-bd_sf"/>
</dbReference>
<accession>A0A0C9Z3F4</accession>
<dbReference type="Gene3D" id="1.10.10.10">
    <property type="entry name" value="Winged helix-like DNA-binding domain superfamily/Winged helix DNA-binding domain"/>
    <property type="match status" value="1"/>
</dbReference>